<evidence type="ECO:0000259" key="3">
    <source>
        <dbReference type="Pfam" id="PF20434"/>
    </source>
</evidence>
<evidence type="ECO:0000256" key="1">
    <source>
        <dbReference type="ARBA" id="ARBA00022801"/>
    </source>
</evidence>
<dbReference type="InterPro" id="IPR049492">
    <property type="entry name" value="BD-FAE-like_dom"/>
</dbReference>
<keyword evidence="2" id="KW-1133">Transmembrane helix</keyword>
<dbReference type="Pfam" id="PF20434">
    <property type="entry name" value="BD-FAE"/>
    <property type="match status" value="1"/>
</dbReference>
<reference evidence="4" key="1">
    <citation type="submission" date="2016-10" db="EMBL/GenBank/DDBJ databases">
        <title>Sequence of Gallionella enrichment culture.</title>
        <authorList>
            <person name="Poehlein A."/>
            <person name="Muehling M."/>
            <person name="Daniel R."/>
        </authorList>
    </citation>
    <scope>NUCLEOTIDE SEQUENCE</scope>
</reference>
<feature type="domain" description="BD-FAE-like" evidence="3">
    <location>
        <begin position="104"/>
        <end position="190"/>
    </location>
</feature>
<evidence type="ECO:0000256" key="2">
    <source>
        <dbReference type="SAM" id="Phobius"/>
    </source>
</evidence>
<sequence length="306" mass="33870">MRRFGERDCCLAAVPRRKPLPSHDKRRIFFGNLSDTVMDLYRNMDRAALDAAYNNSAAVPGSAGIVASWQDRSKRLRSVRPANLDLRYGKAERNRLDYFDAGAGTPLLVFIHGGYWQMREKETFSFLAAGPLAHGISVALVGYTLAPEKRLSGMVEEINAALDFLARSSNALYVSGWSAGGHLAAMAMTHPAVKGGLAISGIYDLEPIRLCYVNDKLGLDDEEVRRHSPMTLAAPGKPLRLVYGGNELPELQRQSEAYFQALQSRQQDLYALHRLAGHDHFSILEELASPDGALMHATRRLMGTDR</sequence>
<dbReference type="Gene3D" id="3.40.50.1820">
    <property type="entry name" value="alpha/beta hydrolase"/>
    <property type="match status" value="1"/>
</dbReference>
<name>A0A1J5S207_9ZZZZ</name>
<feature type="transmembrane region" description="Helical" evidence="2">
    <location>
        <begin position="124"/>
        <end position="146"/>
    </location>
</feature>
<dbReference type="InterPro" id="IPR029058">
    <property type="entry name" value="AB_hydrolase_fold"/>
</dbReference>
<dbReference type="PANTHER" id="PTHR48081:SF33">
    <property type="entry name" value="KYNURENINE FORMAMIDASE"/>
    <property type="match status" value="1"/>
</dbReference>
<protein>
    <submittedName>
        <fullName evidence="4">Alpha/beta hydrolase fold protein</fullName>
    </submittedName>
</protein>
<dbReference type="EMBL" id="MLJW01000160">
    <property type="protein sequence ID" value="OIQ95803.1"/>
    <property type="molecule type" value="Genomic_DNA"/>
</dbReference>
<proteinExistence type="predicted"/>
<keyword evidence="1 4" id="KW-0378">Hydrolase</keyword>
<dbReference type="InterPro" id="IPR050300">
    <property type="entry name" value="GDXG_lipolytic_enzyme"/>
</dbReference>
<comment type="caution">
    <text evidence="4">The sequence shown here is derived from an EMBL/GenBank/DDBJ whole genome shotgun (WGS) entry which is preliminary data.</text>
</comment>
<organism evidence="4">
    <name type="scientific">mine drainage metagenome</name>
    <dbReference type="NCBI Taxonomy" id="410659"/>
    <lineage>
        <taxon>unclassified sequences</taxon>
        <taxon>metagenomes</taxon>
        <taxon>ecological metagenomes</taxon>
    </lineage>
</organism>
<dbReference type="GO" id="GO:0016787">
    <property type="term" value="F:hydrolase activity"/>
    <property type="evidence" value="ECO:0007669"/>
    <property type="project" value="UniProtKB-KW"/>
</dbReference>
<evidence type="ECO:0000313" key="4">
    <source>
        <dbReference type="EMBL" id="OIQ95803.1"/>
    </source>
</evidence>
<keyword evidence="2" id="KW-0472">Membrane</keyword>
<dbReference type="AlphaFoldDB" id="A0A1J5S207"/>
<keyword evidence="2" id="KW-0812">Transmembrane</keyword>
<dbReference type="SUPFAM" id="SSF53474">
    <property type="entry name" value="alpha/beta-Hydrolases"/>
    <property type="match status" value="1"/>
</dbReference>
<gene>
    <name evidence="4" type="ORF">GALL_222620</name>
</gene>
<accession>A0A1J5S207</accession>
<dbReference type="PANTHER" id="PTHR48081">
    <property type="entry name" value="AB HYDROLASE SUPERFAMILY PROTEIN C4A8.06C"/>
    <property type="match status" value="1"/>
</dbReference>